<proteinExistence type="predicted"/>
<dbReference type="SUPFAM" id="SSF57535">
    <property type="entry name" value="Complement control module/SCR domain"/>
    <property type="match status" value="1"/>
</dbReference>
<evidence type="ECO:0000313" key="3">
    <source>
        <dbReference type="Proteomes" id="UP001196413"/>
    </source>
</evidence>
<dbReference type="InterPro" id="IPR035976">
    <property type="entry name" value="Sushi/SCR/CCP_sf"/>
</dbReference>
<sequence length="152" mass="17461">MLKFERGLKETPEKKVSNNITVSTWKSSFDEDMCRLPSLEKTMRIVNVENYMPQSHHRFAHGTVLMVGCVVQLNSRTLVYHVEKKEVVLFNQLFEEGAHLKVRCVNVGTDRLKGTSELICRDGSWSHPTPYCVPLDPLNRNSTRCHFSPSIQ</sequence>
<evidence type="ECO:0000313" key="2">
    <source>
        <dbReference type="EMBL" id="KAJ1347087.1"/>
    </source>
</evidence>
<reference evidence="2" key="1">
    <citation type="submission" date="2021-06" db="EMBL/GenBank/DDBJ databases">
        <title>Parelaphostrongylus tenuis whole genome reference sequence.</title>
        <authorList>
            <person name="Garwood T.J."/>
            <person name="Larsen P.A."/>
            <person name="Fountain-Jones N.M."/>
            <person name="Garbe J.R."/>
            <person name="Macchietto M.G."/>
            <person name="Kania S.A."/>
            <person name="Gerhold R.W."/>
            <person name="Richards J.E."/>
            <person name="Wolf T.M."/>
        </authorList>
    </citation>
    <scope>NUCLEOTIDE SEQUENCE</scope>
    <source>
        <strain evidence="2">MNPRO001-30</strain>
        <tissue evidence="2">Meninges</tissue>
    </source>
</reference>
<evidence type="ECO:0000256" key="1">
    <source>
        <dbReference type="ARBA" id="ARBA00023157"/>
    </source>
</evidence>
<evidence type="ECO:0008006" key="4">
    <source>
        <dbReference type="Google" id="ProtNLM"/>
    </source>
</evidence>
<gene>
    <name evidence="2" type="ORF">KIN20_002046</name>
</gene>
<name>A0AAD5LUM2_PARTN</name>
<organism evidence="2 3">
    <name type="scientific">Parelaphostrongylus tenuis</name>
    <name type="common">Meningeal worm</name>
    <dbReference type="NCBI Taxonomy" id="148309"/>
    <lineage>
        <taxon>Eukaryota</taxon>
        <taxon>Metazoa</taxon>
        <taxon>Ecdysozoa</taxon>
        <taxon>Nematoda</taxon>
        <taxon>Chromadorea</taxon>
        <taxon>Rhabditida</taxon>
        <taxon>Rhabditina</taxon>
        <taxon>Rhabditomorpha</taxon>
        <taxon>Strongyloidea</taxon>
        <taxon>Metastrongylidae</taxon>
        <taxon>Parelaphostrongylus</taxon>
    </lineage>
</organism>
<keyword evidence="1" id="KW-1015">Disulfide bond</keyword>
<keyword evidence="3" id="KW-1185">Reference proteome</keyword>
<dbReference type="EMBL" id="JAHQIW010000266">
    <property type="protein sequence ID" value="KAJ1347087.1"/>
    <property type="molecule type" value="Genomic_DNA"/>
</dbReference>
<protein>
    <recommendedName>
        <fullName evidence="4">Sushi domain-containing protein</fullName>
    </recommendedName>
</protein>
<dbReference type="Gene3D" id="2.10.70.10">
    <property type="entry name" value="Complement Module, domain 1"/>
    <property type="match status" value="1"/>
</dbReference>
<comment type="caution">
    <text evidence="2">The sequence shown here is derived from an EMBL/GenBank/DDBJ whole genome shotgun (WGS) entry which is preliminary data.</text>
</comment>
<accession>A0AAD5LUM2</accession>
<dbReference type="Proteomes" id="UP001196413">
    <property type="component" value="Unassembled WGS sequence"/>
</dbReference>
<dbReference type="AlphaFoldDB" id="A0AAD5LUM2"/>